<dbReference type="PANTHER" id="PTHR12147:SF56">
    <property type="entry name" value="AMINOPEPTIDASE YDR415C-RELATED"/>
    <property type="match status" value="1"/>
</dbReference>
<name>A0A177WRP3_BATDL</name>
<dbReference type="GO" id="GO:0046872">
    <property type="term" value="F:metal ion binding"/>
    <property type="evidence" value="ECO:0007669"/>
    <property type="project" value="UniProtKB-KW"/>
</dbReference>
<evidence type="ECO:0000256" key="4">
    <source>
        <dbReference type="ARBA" id="ARBA00022723"/>
    </source>
</evidence>
<dbReference type="GO" id="GO:0008235">
    <property type="term" value="F:metalloexopeptidase activity"/>
    <property type="evidence" value="ECO:0007669"/>
    <property type="project" value="InterPro"/>
</dbReference>
<comment type="cofactor">
    <cofactor evidence="1">
        <name>Zn(2+)</name>
        <dbReference type="ChEBI" id="CHEBI:29105"/>
    </cofactor>
</comment>
<reference evidence="11 12" key="2">
    <citation type="submission" date="2016-05" db="EMBL/GenBank/DDBJ databases">
        <title>Lineage-specific infection strategies underlie the spectrum of fungal disease in amphibians.</title>
        <authorList>
            <person name="Cuomo C.A."/>
            <person name="Farrer R.A."/>
            <person name="James T."/>
            <person name="Longcore J."/>
            <person name="Birren B."/>
        </authorList>
    </citation>
    <scope>NUCLEOTIDE SEQUENCE [LARGE SCALE GENOMIC DNA]</scope>
    <source>
        <strain evidence="11 12">JEL423</strain>
    </source>
</reference>
<evidence type="ECO:0000313" key="12">
    <source>
        <dbReference type="Proteomes" id="UP000077115"/>
    </source>
</evidence>
<dbReference type="AlphaFoldDB" id="A0A177WRP3"/>
<dbReference type="Gene3D" id="3.40.630.10">
    <property type="entry name" value="Zn peptidases"/>
    <property type="match status" value="1"/>
</dbReference>
<sequence>MRLATLSAASILAFSLSVLAVPFQQDQDLLQNDPFARRLISFSEGQSQWMNEEQIFGLYRSNTKFIDITDGDMDSITFFQASTTTKKDYPSLLSQQSKVTPIIDAISQDGMKQFLTSFSGFKTRYFRSSSGIESSKWLQTQVQDLADSHGRNDVSLSVKQFKHSWGQASIIARFEATGSAKDENAQDIIVISAHQDSVNQFNPWFGRSPGADDDGSGSTTIFEVLTRLLKSDFVPNRPVEFHWYSGEEGGLLGSQKVVADYMKRKVDVYANFHNDMTGYQPKNKKPVIGISTDFVDPKLSTFLQHIVEGYSSISWAPTKCGYACSDHATWNKAGVPTVFTFEAPFADHSPYIHTSDDTVEHIDFGHMAEFVKSVIGFTVELSLYGFISFNHFRARSLLLQISVYC</sequence>
<proteinExistence type="inferred from homology"/>
<dbReference type="OrthoDB" id="2214at2759"/>
<evidence type="ECO:0000256" key="9">
    <source>
        <dbReference type="RuleBase" id="RU361240"/>
    </source>
</evidence>
<evidence type="ECO:0000259" key="10">
    <source>
        <dbReference type="Pfam" id="PF04389"/>
    </source>
</evidence>
<evidence type="ECO:0000256" key="3">
    <source>
        <dbReference type="ARBA" id="ARBA00022670"/>
    </source>
</evidence>
<dbReference type="VEuPathDB" id="FungiDB:BDEG_26200"/>
<dbReference type="GO" id="GO:0006508">
    <property type="term" value="P:proteolysis"/>
    <property type="evidence" value="ECO:0007669"/>
    <property type="project" value="UniProtKB-KW"/>
</dbReference>
<keyword evidence="7 9" id="KW-0862">Zinc</keyword>
<feature type="signal peptide" evidence="9">
    <location>
        <begin position="1"/>
        <end position="20"/>
    </location>
</feature>
<keyword evidence="4 9" id="KW-0479">Metal-binding</keyword>
<evidence type="ECO:0000256" key="5">
    <source>
        <dbReference type="ARBA" id="ARBA00022729"/>
    </source>
</evidence>
<dbReference type="InterPro" id="IPR045175">
    <property type="entry name" value="M28_fam"/>
</dbReference>
<keyword evidence="2" id="KW-0031">Aminopeptidase</keyword>
<feature type="domain" description="Peptidase M28" evidence="10">
    <location>
        <begin position="182"/>
        <end position="374"/>
    </location>
</feature>
<dbReference type="STRING" id="403673.A0A177WRP3"/>
<feature type="chain" id="PRO_5007949383" description="Peptide hydrolase" evidence="9">
    <location>
        <begin position="21"/>
        <end position="405"/>
    </location>
</feature>
<evidence type="ECO:0000256" key="6">
    <source>
        <dbReference type="ARBA" id="ARBA00022801"/>
    </source>
</evidence>
<gene>
    <name evidence="11" type="ORF">BDEG_26200</name>
</gene>
<dbReference type="PANTHER" id="PTHR12147">
    <property type="entry name" value="METALLOPEPTIDASE M28 FAMILY MEMBER"/>
    <property type="match status" value="1"/>
</dbReference>
<comment type="similarity">
    <text evidence="8">Belongs to the peptidase M28 family. M28E subfamily.</text>
</comment>
<reference evidence="11 12" key="1">
    <citation type="submission" date="2006-10" db="EMBL/GenBank/DDBJ databases">
        <title>The Genome Sequence of Batrachochytrium dendrobatidis JEL423.</title>
        <authorList>
            <consortium name="The Broad Institute Genome Sequencing Platform"/>
            <person name="Birren B."/>
            <person name="Lander E."/>
            <person name="Galagan J."/>
            <person name="Cuomo C."/>
            <person name="Devon K."/>
            <person name="Jaffe D."/>
            <person name="Butler J."/>
            <person name="Alvarez P."/>
            <person name="Gnerre S."/>
            <person name="Grabherr M."/>
            <person name="Kleber M."/>
            <person name="Mauceli E."/>
            <person name="Brockman W."/>
            <person name="Young S."/>
            <person name="LaButti K."/>
            <person name="Sykes S."/>
            <person name="DeCaprio D."/>
            <person name="Crawford M."/>
            <person name="Koehrsen M."/>
            <person name="Engels R."/>
            <person name="Montgomery P."/>
            <person name="Pearson M."/>
            <person name="Howarth C."/>
            <person name="Larson L."/>
            <person name="White J."/>
            <person name="O'Leary S."/>
            <person name="Kodira C."/>
            <person name="Zeng Q."/>
            <person name="Yandava C."/>
            <person name="Alvarado L."/>
            <person name="Longcore J."/>
            <person name="James T."/>
        </authorList>
    </citation>
    <scope>NUCLEOTIDE SEQUENCE [LARGE SCALE GENOMIC DNA]</scope>
    <source>
        <strain evidence="11 12">JEL423</strain>
    </source>
</reference>
<dbReference type="Proteomes" id="UP000077115">
    <property type="component" value="Unassembled WGS sequence"/>
</dbReference>
<evidence type="ECO:0000256" key="8">
    <source>
        <dbReference type="ARBA" id="ARBA00043962"/>
    </source>
</evidence>
<dbReference type="EMBL" id="DS022308">
    <property type="protein sequence ID" value="OAJ42788.1"/>
    <property type="molecule type" value="Genomic_DNA"/>
</dbReference>
<keyword evidence="3 9" id="KW-0645">Protease</keyword>
<evidence type="ECO:0000256" key="7">
    <source>
        <dbReference type="ARBA" id="ARBA00022833"/>
    </source>
</evidence>
<organism evidence="11 12">
    <name type="scientific">Batrachochytrium dendrobatidis (strain JEL423)</name>
    <dbReference type="NCBI Taxonomy" id="403673"/>
    <lineage>
        <taxon>Eukaryota</taxon>
        <taxon>Fungi</taxon>
        <taxon>Fungi incertae sedis</taxon>
        <taxon>Chytridiomycota</taxon>
        <taxon>Chytridiomycota incertae sedis</taxon>
        <taxon>Chytridiomycetes</taxon>
        <taxon>Rhizophydiales</taxon>
        <taxon>Rhizophydiales incertae sedis</taxon>
        <taxon>Batrachochytrium</taxon>
    </lineage>
</organism>
<dbReference type="EC" id="3.4.-.-" evidence="9"/>
<accession>A0A177WRP3</accession>
<dbReference type="GO" id="GO:0004177">
    <property type="term" value="F:aminopeptidase activity"/>
    <property type="evidence" value="ECO:0007669"/>
    <property type="project" value="UniProtKB-KW"/>
</dbReference>
<dbReference type="FunFam" id="3.40.630.10:FF:000042">
    <property type="entry name" value="Peptide hydrolase"/>
    <property type="match status" value="1"/>
</dbReference>
<evidence type="ECO:0000256" key="2">
    <source>
        <dbReference type="ARBA" id="ARBA00022438"/>
    </source>
</evidence>
<dbReference type="eggNOG" id="KOG2195">
    <property type="taxonomic scope" value="Eukaryota"/>
</dbReference>
<dbReference type="SUPFAM" id="SSF53187">
    <property type="entry name" value="Zn-dependent exopeptidases"/>
    <property type="match status" value="1"/>
</dbReference>
<evidence type="ECO:0000256" key="1">
    <source>
        <dbReference type="ARBA" id="ARBA00001947"/>
    </source>
</evidence>
<keyword evidence="5 9" id="KW-0732">Signal</keyword>
<protein>
    <recommendedName>
        <fullName evidence="9">Peptide hydrolase</fullName>
        <ecNumber evidence="9">3.4.-.-</ecNumber>
    </recommendedName>
</protein>
<evidence type="ECO:0000313" key="11">
    <source>
        <dbReference type="EMBL" id="OAJ42788.1"/>
    </source>
</evidence>
<keyword evidence="6 9" id="KW-0378">Hydrolase</keyword>
<dbReference type="Pfam" id="PF04389">
    <property type="entry name" value="Peptidase_M28"/>
    <property type="match status" value="1"/>
</dbReference>
<dbReference type="InterPro" id="IPR007484">
    <property type="entry name" value="Peptidase_M28"/>
</dbReference>